<proteinExistence type="predicted"/>
<name>A0A7S2LZR3_9DINO</name>
<dbReference type="InterPro" id="IPR011333">
    <property type="entry name" value="SKP1/BTB/POZ_sf"/>
</dbReference>
<dbReference type="Pfam" id="PF00651">
    <property type="entry name" value="BTB"/>
    <property type="match status" value="1"/>
</dbReference>
<dbReference type="SUPFAM" id="SSF54695">
    <property type="entry name" value="POZ domain"/>
    <property type="match status" value="1"/>
</dbReference>
<evidence type="ECO:0000256" key="1">
    <source>
        <dbReference type="SAM" id="MobiDB-lite"/>
    </source>
</evidence>
<feature type="region of interest" description="Disordered" evidence="1">
    <location>
        <begin position="229"/>
        <end position="254"/>
    </location>
</feature>
<gene>
    <name evidence="3" type="ORF">BRAN1462_LOCUS45365</name>
</gene>
<dbReference type="Gene3D" id="1.25.40.420">
    <property type="match status" value="1"/>
</dbReference>
<sequence>MQEHGDSEVRIEDCTGSAFRQFLRCCYDLPPEISQDNFVEVFQLSRKYEVEELLEAARCWMAAAVCSPRVALRALDAAEAFSGSPVEEELAEVLEGCLRTVTCYGEALLEDDSLMCCTRPTILRLLQQECFRVDEERLWHALVQWSARQCQRQDEPSDRVLMQQDALRAVVPYVRFNVMTPEFFVDQETREATNKDDEFSDSEDSLNEQFEYWDQWRDEVSMAEPDGIPTTTWSPLPVPDDAEPVPDGTSDTLDDAEPAWRVLLGRKEFGGFGEGSDAERHFGNRTDARAFFDNFANYREAWCAGILVGADDNERRSRGDPLVLTALRKRYLTDNVGKFLVATEEGLGNVKKYHFKTLQNAHLFHEGLFMAGILVDEDGVEVGTDSLPDIHAGPRNRIRKAVDLPTRDVHGRRTVASPGSPLSVLGNKSGCAIF</sequence>
<feature type="domain" description="BTB" evidence="2">
    <location>
        <begin position="2"/>
        <end position="56"/>
    </location>
</feature>
<evidence type="ECO:0000313" key="3">
    <source>
        <dbReference type="EMBL" id="CAD9621182.1"/>
    </source>
</evidence>
<dbReference type="Gene3D" id="3.30.710.10">
    <property type="entry name" value="Potassium Channel Kv1.1, Chain A"/>
    <property type="match status" value="1"/>
</dbReference>
<dbReference type="InterPro" id="IPR000210">
    <property type="entry name" value="BTB/POZ_dom"/>
</dbReference>
<evidence type="ECO:0000259" key="2">
    <source>
        <dbReference type="Pfam" id="PF00651"/>
    </source>
</evidence>
<dbReference type="AlphaFoldDB" id="A0A7S2LZR3"/>
<dbReference type="InterPro" id="IPR051481">
    <property type="entry name" value="BTB-POZ/Galectin-3-binding"/>
</dbReference>
<accession>A0A7S2LZR3</accession>
<protein>
    <recommendedName>
        <fullName evidence="2">BTB domain-containing protein</fullName>
    </recommendedName>
</protein>
<organism evidence="3">
    <name type="scientific">Zooxanthella nutricula</name>
    <dbReference type="NCBI Taxonomy" id="1333877"/>
    <lineage>
        <taxon>Eukaryota</taxon>
        <taxon>Sar</taxon>
        <taxon>Alveolata</taxon>
        <taxon>Dinophyceae</taxon>
        <taxon>Peridiniales</taxon>
        <taxon>Peridiniales incertae sedis</taxon>
        <taxon>Zooxanthella</taxon>
    </lineage>
</organism>
<dbReference type="PANTHER" id="PTHR24410:SF23">
    <property type="entry name" value="BTB DOMAIN-CONTAINING PROTEIN-RELATED"/>
    <property type="match status" value="1"/>
</dbReference>
<dbReference type="CDD" id="cd18186">
    <property type="entry name" value="BTB_POZ_ZBTB_KLHL-like"/>
    <property type="match status" value="1"/>
</dbReference>
<dbReference type="PANTHER" id="PTHR24410">
    <property type="entry name" value="HL07962P-RELATED"/>
    <property type="match status" value="1"/>
</dbReference>
<dbReference type="EMBL" id="HBGW01071105">
    <property type="protein sequence ID" value="CAD9621182.1"/>
    <property type="molecule type" value="Transcribed_RNA"/>
</dbReference>
<reference evidence="3" key="1">
    <citation type="submission" date="2021-01" db="EMBL/GenBank/DDBJ databases">
        <authorList>
            <person name="Corre E."/>
            <person name="Pelletier E."/>
            <person name="Niang G."/>
            <person name="Scheremetjew M."/>
            <person name="Finn R."/>
            <person name="Kale V."/>
            <person name="Holt S."/>
            <person name="Cochrane G."/>
            <person name="Meng A."/>
            <person name="Brown T."/>
            <person name="Cohen L."/>
        </authorList>
    </citation>
    <scope>NUCLEOTIDE SEQUENCE</scope>
    <source>
        <strain evidence="3">RCC3387</strain>
    </source>
</reference>